<evidence type="ECO:0000259" key="7">
    <source>
        <dbReference type="Pfam" id="PF00753"/>
    </source>
</evidence>
<dbReference type="Gene3D" id="3.60.15.10">
    <property type="entry name" value="Ribonuclease Z/Hydroxyacylglutathione hydrolase-like"/>
    <property type="match status" value="1"/>
</dbReference>
<dbReference type="InterPro" id="IPR036866">
    <property type="entry name" value="RibonucZ/Hydroxyglut_hydro"/>
</dbReference>
<dbReference type="InterPro" id="IPR004797">
    <property type="entry name" value="Competence_ComEC/Rec2"/>
</dbReference>
<dbReference type="Pfam" id="PF00753">
    <property type="entry name" value="Lactamase_B"/>
    <property type="match status" value="1"/>
</dbReference>
<protein>
    <submittedName>
        <fullName evidence="10">DNA internalization-related competence protein ComEC/Rec2</fullName>
    </submittedName>
</protein>
<dbReference type="RefSeq" id="WP_133325368.1">
    <property type="nucleotide sequence ID" value="NZ_SMYL01000001.1"/>
</dbReference>
<feature type="transmembrane region" description="Helical" evidence="6">
    <location>
        <begin position="21"/>
        <end position="41"/>
    </location>
</feature>
<organism evidence="10 11">
    <name type="scientific">Sapientia aquatica</name>
    <dbReference type="NCBI Taxonomy" id="1549640"/>
    <lineage>
        <taxon>Bacteria</taxon>
        <taxon>Pseudomonadati</taxon>
        <taxon>Pseudomonadota</taxon>
        <taxon>Betaproteobacteria</taxon>
        <taxon>Burkholderiales</taxon>
        <taxon>Oxalobacteraceae</taxon>
        <taxon>Sapientia</taxon>
    </lineage>
</organism>
<dbReference type="InterPro" id="IPR025405">
    <property type="entry name" value="DUF4131"/>
</dbReference>
<comment type="subcellular location">
    <subcellularLocation>
        <location evidence="1">Cell membrane</location>
        <topology evidence="1">Multi-pass membrane protein</topology>
    </subcellularLocation>
</comment>
<evidence type="ECO:0000259" key="9">
    <source>
        <dbReference type="Pfam" id="PF13567"/>
    </source>
</evidence>
<proteinExistence type="predicted"/>
<evidence type="ECO:0000313" key="10">
    <source>
        <dbReference type="EMBL" id="TDK68585.1"/>
    </source>
</evidence>
<feature type="transmembrane region" description="Helical" evidence="6">
    <location>
        <begin position="525"/>
        <end position="542"/>
    </location>
</feature>
<dbReference type="Pfam" id="PF13567">
    <property type="entry name" value="DUF4131"/>
    <property type="match status" value="1"/>
</dbReference>
<dbReference type="AlphaFoldDB" id="A0A4R5W8E0"/>
<keyword evidence="3 6" id="KW-0812">Transmembrane</keyword>
<comment type="caution">
    <text evidence="10">The sequence shown here is derived from an EMBL/GenBank/DDBJ whole genome shotgun (WGS) entry which is preliminary data.</text>
</comment>
<feature type="domain" description="ComEC/Rec2-related protein" evidence="8">
    <location>
        <begin position="251"/>
        <end position="542"/>
    </location>
</feature>
<feature type="domain" description="Metallo-beta-lactamase" evidence="7">
    <location>
        <begin position="578"/>
        <end position="663"/>
    </location>
</feature>
<dbReference type="InterPro" id="IPR004477">
    <property type="entry name" value="ComEC_N"/>
</dbReference>
<dbReference type="EMBL" id="SMYL01000001">
    <property type="protein sequence ID" value="TDK68585.1"/>
    <property type="molecule type" value="Genomic_DNA"/>
</dbReference>
<dbReference type="CDD" id="cd07731">
    <property type="entry name" value="ComA-like_MBL-fold"/>
    <property type="match status" value="1"/>
</dbReference>
<evidence type="ECO:0000256" key="6">
    <source>
        <dbReference type="SAM" id="Phobius"/>
    </source>
</evidence>
<dbReference type="Proteomes" id="UP000294829">
    <property type="component" value="Unassembled WGS sequence"/>
</dbReference>
<dbReference type="NCBIfam" id="TIGR00361">
    <property type="entry name" value="ComEC_Rec2"/>
    <property type="match status" value="1"/>
</dbReference>
<dbReference type="PANTHER" id="PTHR30619:SF1">
    <property type="entry name" value="RECOMBINATION PROTEIN 2"/>
    <property type="match status" value="1"/>
</dbReference>
<evidence type="ECO:0000256" key="1">
    <source>
        <dbReference type="ARBA" id="ARBA00004651"/>
    </source>
</evidence>
<feature type="transmembrane region" description="Helical" evidence="6">
    <location>
        <begin position="275"/>
        <end position="298"/>
    </location>
</feature>
<name>A0A4R5W8E0_9BURK</name>
<evidence type="ECO:0000259" key="8">
    <source>
        <dbReference type="Pfam" id="PF03772"/>
    </source>
</evidence>
<dbReference type="InterPro" id="IPR035681">
    <property type="entry name" value="ComA-like_MBL"/>
</dbReference>
<feature type="transmembrane region" description="Helical" evidence="6">
    <location>
        <begin position="385"/>
        <end position="405"/>
    </location>
</feature>
<evidence type="ECO:0000256" key="5">
    <source>
        <dbReference type="ARBA" id="ARBA00023136"/>
    </source>
</evidence>
<evidence type="ECO:0000256" key="4">
    <source>
        <dbReference type="ARBA" id="ARBA00022989"/>
    </source>
</evidence>
<dbReference type="GO" id="GO:0030420">
    <property type="term" value="P:establishment of competence for transformation"/>
    <property type="evidence" value="ECO:0007669"/>
    <property type="project" value="InterPro"/>
</dbReference>
<dbReference type="NCBIfam" id="TIGR00360">
    <property type="entry name" value="ComEC_N-term"/>
    <property type="match status" value="1"/>
</dbReference>
<feature type="transmembrane region" description="Helical" evidence="6">
    <location>
        <begin position="493"/>
        <end position="513"/>
    </location>
</feature>
<sequence>MRIFIGGFVVGILWLQQQAQLWNWLAISMLAAAILVALIFSPKIKQQQLRAGVSFFIGAALGWVWATVMALAALATQLSPSIEEQEITVIGTITSLPSFIEYGQRFEFRLEQSLSPSIKIDALPSKVLLSWNRANYVPRSKLQAVNASEQITLNPGERWQLTIRLRRPHGLANPHGFDYEAWLLEQGIGATGSVRNDKDRDVSDANKSRNRRIDSFVFSPNNLVQLARAKLRDRILTSLPNQTYAPILVALVIGEQNAISAQDWTMFARTGVSHLISISGLHVTMLSGMAAQLMFYLWRHSFFTQSQLPLIIPAQKVAALTGAVIALIYVALAGFGVPAQRTLIMLSVVALAVWFDRISNPSHVLGVALALVLLIDPWAVLWPGFWLSFGAVGLIFFAGAGRALIRTLPCIPAQPDPRQAEPVWRTKLRAQWNEATTTQYVVTLGLVPLTMLLFNQISLVSPLANAVAIPLVSLVITPFALIGCVLPAPLGGWILVAANALLSYLIVFLHWLNQFSWAVWFAPRPSVWMFGLAMVGTIWCLAPKGWPLRWAGLLAWLPLCLQQSDYPKQGEFKVTALDVGQGMALLIETEKHRLLYDTGPSYSVDSDAGSRVIYPYLKMRGISYLDGLMISHNDSDHSGGALSLMRQINMNWVSSSLSEDSTIVQTAQRQFLHKTCLAGESWNWDGVQFEILHPAAVIYTSNKWKSNAKSCTLKITQGQFSILLPGDIEAIQEDQLINSIPDKLAATVLLAPHHGSGTSSTLPFLQAVNPRIAIFQLGYHNRYRHPKAAVWQRYADLGIDRYRNDYSGAISLTFGDDVRVEEYRRTEARYWYSKSDLVD</sequence>
<feature type="transmembrane region" description="Helical" evidence="6">
    <location>
        <begin position="310"/>
        <end position="332"/>
    </location>
</feature>
<dbReference type="SUPFAM" id="SSF56281">
    <property type="entry name" value="Metallo-hydrolase/oxidoreductase"/>
    <property type="match status" value="1"/>
</dbReference>
<evidence type="ECO:0000313" key="11">
    <source>
        <dbReference type="Proteomes" id="UP000294829"/>
    </source>
</evidence>
<feature type="transmembrane region" description="Helical" evidence="6">
    <location>
        <begin position="53"/>
        <end position="75"/>
    </location>
</feature>
<reference evidence="10 11" key="1">
    <citation type="submission" date="2019-03" db="EMBL/GenBank/DDBJ databases">
        <title>Sapientia aquatica gen. nov., sp. nov., isolated from a crater lake.</title>
        <authorList>
            <person name="Felfoldi T."/>
            <person name="Szabo A."/>
            <person name="Toth E."/>
            <person name="Schumann P."/>
            <person name="Keki Z."/>
            <person name="Marialigeti K."/>
            <person name="Mathe I."/>
        </authorList>
    </citation>
    <scope>NUCLEOTIDE SEQUENCE [LARGE SCALE GENOMIC DNA]</scope>
    <source>
        <strain evidence="10 11">SA-152</strain>
    </source>
</reference>
<dbReference type="InterPro" id="IPR001279">
    <property type="entry name" value="Metallo-B-lactamas"/>
</dbReference>
<dbReference type="Pfam" id="PF03772">
    <property type="entry name" value="Competence"/>
    <property type="match status" value="1"/>
</dbReference>
<accession>A0A4R5W8E0</accession>
<feature type="domain" description="DUF4131" evidence="9">
    <location>
        <begin position="22"/>
        <end position="197"/>
    </location>
</feature>
<keyword evidence="5 6" id="KW-0472">Membrane</keyword>
<dbReference type="OrthoDB" id="9761531at2"/>
<dbReference type="PANTHER" id="PTHR30619">
    <property type="entry name" value="DNA INTERNALIZATION/COMPETENCE PROTEIN COMEC/REC2"/>
    <property type="match status" value="1"/>
</dbReference>
<feature type="transmembrane region" description="Helical" evidence="6">
    <location>
        <begin position="463"/>
        <end position="486"/>
    </location>
</feature>
<evidence type="ECO:0000256" key="2">
    <source>
        <dbReference type="ARBA" id="ARBA00022475"/>
    </source>
</evidence>
<evidence type="ECO:0000256" key="3">
    <source>
        <dbReference type="ARBA" id="ARBA00022692"/>
    </source>
</evidence>
<dbReference type="InterPro" id="IPR052159">
    <property type="entry name" value="Competence_DNA_uptake"/>
</dbReference>
<keyword evidence="2" id="KW-1003">Cell membrane</keyword>
<feature type="transmembrane region" description="Helical" evidence="6">
    <location>
        <begin position="362"/>
        <end position="379"/>
    </location>
</feature>
<gene>
    <name evidence="10" type="ORF">E2I14_03325</name>
</gene>
<keyword evidence="11" id="KW-1185">Reference proteome</keyword>
<dbReference type="GO" id="GO:0005886">
    <property type="term" value="C:plasma membrane"/>
    <property type="evidence" value="ECO:0007669"/>
    <property type="project" value="UniProtKB-SubCell"/>
</dbReference>
<keyword evidence="4 6" id="KW-1133">Transmembrane helix</keyword>